<dbReference type="Pfam" id="PF00300">
    <property type="entry name" value="His_Phos_1"/>
    <property type="match status" value="1"/>
</dbReference>
<dbReference type="InterPro" id="IPR001345">
    <property type="entry name" value="PG/BPGM_mutase_AS"/>
</dbReference>
<sequence>MGNATNSATTKREKQRQLPKRIILVRHGESEGNLDKNVYAITPDHRVQLTEKGKEQGKKAGEIIRGVVCDKGNCTSKVYFYVSPFLRTRETLKEIGAAFCSSEIIGVREECRLREMDYAKFRNTEKMEEFKKEREKYGKFFYRFPGGESAADVYDRVSGFIDSLWRDIDMDMIPYGANDNEDLNVVLISHGLTIRVLLMRIFRWTPEQVDNLISPKNAEVRIMELGHEGEYSLALHHDDQTLEKWGLSAEMIVDQKLRAYGPVVDLDKCFFTRYFDRLADK</sequence>
<evidence type="ECO:0000256" key="1">
    <source>
        <dbReference type="PIRSR" id="PIRSR613078-1"/>
    </source>
</evidence>
<dbReference type="Gramene" id="OIS96655">
    <property type="protein sequence ID" value="OIS96655"/>
    <property type="gene ID" value="A4A49_35376"/>
</dbReference>
<name>A0A1J6I7X8_NICAT</name>
<dbReference type="CDD" id="cd07067">
    <property type="entry name" value="HP_PGM_like"/>
    <property type="match status" value="1"/>
</dbReference>
<gene>
    <name evidence="3" type="ORF">A4A49_35376</name>
</gene>
<proteinExistence type="predicted"/>
<dbReference type="InterPro" id="IPR029033">
    <property type="entry name" value="His_PPase_superfam"/>
</dbReference>
<dbReference type="InterPro" id="IPR052765">
    <property type="entry name" value="PGM-Related"/>
</dbReference>
<evidence type="ECO:0000256" key="2">
    <source>
        <dbReference type="PIRSR" id="PIRSR613078-2"/>
    </source>
</evidence>
<feature type="binding site" evidence="2">
    <location>
        <begin position="26"/>
        <end position="33"/>
    </location>
    <ligand>
        <name>substrate</name>
    </ligand>
</feature>
<feature type="binding site" evidence="2">
    <location>
        <position position="126"/>
    </location>
    <ligand>
        <name>substrate</name>
    </ligand>
</feature>
<accession>A0A1J6I7X8</accession>
<dbReference type="Proteomes" id="UP000187609">
    <property type="component" value="Unassembled WGS sequence"/>
</dbReference>
<dbReference type="Gene3D" id="3.40.50.1240">
    <property type="entry name" value="Phosphoglycerate mutase-like"/>
    <property type="match status" value="1"/>
</dbReference>
<dbReference type="EMBL" id="MJEQ01037193">
    <property type="protein sequence ID" value="OIS96655.1"/>
    <property type="molecule type" value="Genomic_DNA"/>
</dbReference>
<dbReference type="PROSITE" id="PS00175">
    <property type="entry name" value="PG_MUTASE"/>
    <property type="match status" value="1"/>
</dbReference>
<dbReference type="AlphaFoldDB" id="A0A1J6I7X8"/>
<dbReference type="SMART" id="SM00855">
    <property type="entry name" value="PGAM"/>
    <property type="match status" value="1"/>
</dbReference>
<feature type="active site" description="Tele-phosphohistidine intermediate" evidence="1">
    <location>
        <position position="27"/>
    </location>
</feature>
<dbReference type="SMR" id="A0A1J6I7X8"/>
<organism evidence="3 4">
    <name type="scientific">Nicotiana attenuata</name>
    <name type="common">Coyote tobacco</name>
    <dbReference type="NCBI Taxonomy" id="49451"/>
    <lineage>
        <taxon>Eukaryota</taxon>
        <taxon>Viridiplantae</taxon>
        <taxon>Streptophyta</taxon>
        <taxon>Embryophyta</taxon>
        <taxon>Tracheophyta</taxon>
        <taxon>Spermatophyta</taxon>
        <taxon>Magnoliopsida</taxon>
        <taxon>eudicotyledons</taxon>
        <taxon>Gunneridae</taxon>
        <taxon>Pentapetalae</taxon>
        <taxon>asterids</taxon>
        <taxon>lamiids</taxon>
        <taxon>Solanales</taxon>
        <taxon>Solanaceae</taxon>
        <taxon>Nicotianoideae</taxon>
        <taxon>Nicotianeae</taxon>
        <taxon>Nicotiana</taxon>
    </lineage>
</organism>
<comment type="caution">
    <text evidence="3">The sequence shown here is derived from an EMBL/GenBank/DDBJ whole genome shotgun (WGS) entry which is preliminary data.</text>
</comment>
<dbReference type="OrthoDB" id="10261749at2759"/>
<feature type="active site" description="Proton donor/acceptor" evidence="1">
    <location>
        <position position="115"/>
    </location>
</feature>
<dbReference type="OMA" id="WRDIEME"/>
<reference evidence="3" key="1">
    <citation type="submission" date="2016-11" db="EMBL/GenBank/DDBJ databases">
        <title>The genome of Nicotiana attenuata.</title>
        <authorList>
            <person name="Xu S."/>
            <person name="Brockmoeller T."/>
            <person name="Gaquerel E."/>
            <person name="Navarro A."/>
            <person name="Kuhl H."/>
            <person name="Gase K."/>
            <person name="Ling Z."/>
            <person name="Zhou W."/>
            <person name="Kreitzer C."/>
            <person name="Stanke M."/>
            <person name="Tang H."/>
            <person name="Lyons E."/>
            <person name="Pandey P."/>
            <person name="Pandey S.P."/>
            <person name="Timmermann B."/>
            <person name="Baldwin I.T."/>
        </authorList>
    </citation>
    <scope>NUCLEOTIDE SEQUENCE [LARGE SCALE GENOMIC DNA]</scope>
    <source>
        <strain evidence="3">UT</strain>
    </source>
</reference>
<dbReference type="SUPFAM" id="SSF53254">
    <property type="entry name" value="Phosphoglycerate mutase-like"/>
    <property type="match status" value="1"/>
</dbReference>
<evidence type="ECO:0000313" key="4">
    <source>
        <dbReference type="Proteomes" id="UP000187609"/>
    </source>
</evidence>
<dbReference type="GO" id="GO:0003824">
    <property type="term" value="F:catalytic activity"/>
    <property type="evidence" value="ECO:0007669"/>
    <property type="project" value="InterPro"/>
</dbReference>
<protein>
    <submittedName>
        <fullName evidence="3">Phosphoglycerate mutase-like protein at74</fullName>
    </submittedName>
</protein>
<feature type="binding site" evidence="2">
    <location>
        <position position="87"/>
    </location>
    <ligand>
        <name>substrate</name>
    </ligand>
</feature>
<dbReference type="InterPro" id="IPR013078">
    <property type="entry name" value="His_Pase_superF_clade-1"/>
</dbReference>
<keyword evidence="4" id="KW-1185">Reference proteome</keyword>
<dbReference type="PANTHER" id="PTHR46192">
    <property type="entry name" value="BROAD-RANGE ACID PHOSPHATASE DET1"/>
    <property type="match status" value="1"/>
</dbReference>
<dbReference type="KEGG" id="nau:109234086"/>
<feature type="binding site" evidence="2">
    <location>
        <begin position="115"/>
        <end position="118"/>
    </location>
    <ligand>
        <name>substrate</name>
    </ligand>
</feature>
<evidence type="ECO:0000313" key="3">
    <source>
        <dbReference type="EMBL" id="OIS96655.1"/>
    </source>
</evidence>